<dbReference type="Proteomes" id="UP001443914">
    <property type="component" value="Unassembled WGS sequence"/>
</dbReference>
<sequence>MESLVNKKVRLRNCDTKTTLVAFCDKKSVISVDVRNNHKLDNSVWVIKSEHPYEAVQFESIYGTLLVGTYSRSSAVFQIDRSTSHDNPDKYRTWWILKDIDVNKNKINCVQTSLKYESIIDDYCLYLDIIDSCARLVRKGYSNSFDETCFYWDIEIVETNTVEQGRIIYSVLQPKSGHNPQAVQKRVVTNQRKVMGRPEHNQQVVLERVENDQGKLMMSKQPVHNPQAVSEHVETDHGKLMTSKPAEHNPLAVSELMKLLEFWQRKYCRHDILNMDDFIIC</sequence>
<accession>A0AAW1ILZ6</accession>
<dbReference type="AlphaFoldDB" id="A0AAW1ILZ6"/>
<protein>
    <submittedName>
        <fullName evidence="1">Uncharacterized protein</fullName>
    </submittedName>
</protein>
<proteinExistence type="predicted"/>
<organism evidence="1 2">
    <name type="scientific">Saponaria officinalis</name>
    <name type="common">Common soapwort</name>
    <name type="synonym">Lychnis saponaria</name>
    <dbReference type="NCBI Taxonomy" id="3572"/>
    <lineage>
        <taxon>Eukaryota</taxon>
        <taxon>Viridiplantae</taxon>
        <taxon>Streptophyta</taxon>
        <taxon>Embryophyta</taxon>
        <taxon>Tracheophyta</taxon>
        <taxon>Spermatophyta</taxon>
        <taxon>Magnoliopsida</taxon>
        <taxon>eudicotyledons</taxon>
        <taxon>Gunneridae</taxon>
        <taxon>Pentapetalae</taxon>
        <taxon>Caryophyllales</taxon>
        <taxon>Caryophyllaceae</taxon>
        <taxon>Caryophylleae</taxon>
        <taxon>Saponaria</taxon>
    </lineage>
</organism>
<evidence type="ECO:0000313" key="2">
    <source>
        <dbReference type="Proteomes" id="UP001443914"/>
    </source>
</evidence>
<dbReference type="EMBL" id="JBDFQZ010000009">
    <property type="protein sequence ID" value="KAK9691074.1"/>
    <property type="molecule type" value="Genomic_DNA"/>
</dbReference>
<gene>
    <name evidence="1" type="ORF">RND81_09G174200</name>
</gene>
<comment type="caution">
    <text evidence="1">The sequence shown here is derived from an EMBL/GenBank/DDBJ whole genome shotgun (WGS) entry which is preliminary data.</text>
</comment>
<keyword evidence="2" id="KW-1185">Reference proteome</keyword>
<evidence type="ECO:0000313" key="1">
    <source>
        <dbReference type="EMBL" id="KAK9691074.1"/>
    </source>
</evidence>
<reference evidence="1" key="1">
    <citation type="submission" date="2024-03" db="EMBL/GenBank/DDBJ databases">
        <title>WGS assembly of Saponaria officinalis var. Norfolk2.</title>
        <authorList>
            <person name="Jenkins J."/>
            <person name="Shu S."/>
            <person name="Grimwood J."/>
            <person name="Barry K."/>
            <person name="Goodstein D."/>
            <person name="Schmutz J."/>
            <person name="Leebens-Mack J."/>
            <person name="Osbourn A."/>
        </authorList>
    </citation>
    <scope>NUCLEOTIDE SEQUENCE [LARGE SCALE GENOMIC DNA]</scope>
    <source>
        <strain evidence="1">JIC</strain>
    </source>
</reference>
<name>A0AAW1ILZ6_SAPOF</name>